<accession>A0A397TUJ5</accession>
<dbReference type="AlphaFoldDB" id="A0A397TUJ5"/>
<sequence>MVSSSKVETNNCESGAINKGVLEEMKSLLHEFEGVETEIDLNAILGKSEPTVQRRPKHNRSAIAMMTDAVASLPKNENEHIYLGLRELKKVYARAPEGNIYFASEHLSTHHTWILGALDSALLACQQMKEKILSSLKRVVYGKLAIIMISIKDKNEVNIPLAIQSCENIPEYATTKGFERLVFTKVEANKKQWLLVE</sequence>
<dbReference type="Proteomes" id="UP000266673">
    <property type="component" value="Unassembled WGS sequence"/>
</dbReference>
<name>A0A397TUJ5_9GLOM</name>
<dbReference type="OrthoDB" id="7777654at2759"/>
<evidence type="ECO:0000313" key="2">
    <source>
        <dbReference type="Proteomes" id="UP000266673"/>
    </source>
</evidence>
<protein>
    <submittedName>
        <fullName evidence="1">Uncharacterized protein</fullName>
    </submittedName>
</protein>
<keyword evidence="2" id="KW-1185">Reference proteome</keyword>
<gene>
    <name evidence="1" type="ORF">C2G38_2256733</name>
</gene>
<comment type="caution">
    <text evidence="1">The sequence shown here is derived from an EMBL/GenBank/DDBJ whole genome shotgun (WGS) entry which is preliminary data.</text>
</comment>
<dbReference type="EMBL" id="QKWP01004376">
    <property type="protein sequence ID" value="RIB00367.1"/>
    <property type="molecule type" value="Genomic_DNA"/>
</dbReference>
<dbReference type="Gene3D" id="1.10.10.1620">
    <property type="match status" value="1"/>
</dbReference>
<evidence type="ECO:0000313" key="1">
    <source>
        <dbReference type="EMBL" id="RIB00367.1"/>
    </source>
</evidence>
<reference evidence="1 2" key="1">
    <citation type="submission" date="2018-06" db="EMBL/GenBank/DDBJ databases">
        <title>Comparative genomics reveals the genomic features of Rhizophagus irregularis, R. cerebriforme, R. diaphanum and Gigaspora rosea, and their symbiotic lifestyle signature.</title>
        <authorList>
            <person name="Morin E."/>
            <person name="San Clemente H."/>
            <person name="Chen E.C.H."/>
            <person name="De La Providencia I."/>
            <person name="Hainaut M."/>
            <person name="Kuo A."/>
            <person name="Kohler A."/>
            <person name="Murat C."/>
            <person name="Tang N."/>
            <person name="Roy S."/>
            <person name="Loubradou J."/>
            <person name="Henrissat B."/>
            <person name="Grigoriev I.V."/>
            <person name="Corradi N."/>
            <person name="Roux C."/>
            <person name="Martin F.M."/>
        </authorList>
    </citation>
    <scope>NUCLEOTIDE SEQUENCE [LARGE SCALE GENOMIC DNA]</scope>
    <source>
        <strain evidence="1 2">DAOM 194757</strain>
    </source>
</reference>
<proteinExistence type="predicted"/>
<organism evidence="1 2">
    <name type="scientific">Gigaspora rosea</name>
    <dbReference type="NCBI Taxonomy" id="44941"/>
    <lineage>
        <taxon>Eukaryota</taxon>
        <taxon>Fungi</taxon>
        <taxon>Fungi incertae sedis</taxon>
        <taxon>Mucoromycota</taxon>
        <taxon>Glomeromycotina</taxon>
        <taxon>Glomeromycetes</taxon>
        <taxon>Diversisporales</taxon>
        <taxon>Gigasporaceae</taxon>
        <taxon>Gigaspora</taxon>
    </lineage>
</organism>